<evidence type="ECO:0000256" key="7">
    <source>
        <dbReference type="ARBA" id="ARBA00022989"/>
    </source>
</evidence>
<dbReference type="EMBL" id="BDRX01000057">
    <property type="protein sequence ID" value="GBF94920.1"/>
    <property type="molecule type" value="Genomic_DNA"/>
</dbReference>
<feature type="compositionally biased region" description="Acidic residues" evidence="10">
    <location>
        <begin position="610"/>
        <end position="620"/>
    </location>
</feature>
<dbReference type="Pfam" id="PF01544">
    <property type="entry name" value="CorA"/>
    <property type="match status" value="1"/>
</dbReference>
<feature type="region of interest" description="Disordered" evidence="10">
    <location>
        <begin position="281"/>
        <end position="325"/>
    </location>
</feature>
<dbReference type="Pfam" id="PF22099">
    <property type="entry name" value="MRS2-like"/>
    <property type="match status" value="2"/>
</dbReference>
<comment type="subcellular location">
    <subcellularLocation>
        <location evidence="1">Membrane</location>
        <topology evidence="1">Multi-pass membrane protein</topology>
    </subcellularLocation>
</comment>
<feature type="compositionally biased region" description="Basic and acidic residues" evidence="10">
    <location>
        <begin position="288"/>
        <end position="305"/>
    </location>
</feature>
<dbReference type="FunCoup" id="A0A2V0PAM7">
    <property type="interactions" value="1436"/>
</dbReference>
<dbReference type="InParanoid" id="A0A2V0PAM7"/>
<protein>
    <submittedName>
        <fullName evidence="12">Mg2+ transporter</fullName>
    </submittedName>
</protein>
<dbReference type="PANTHER" id="PTHR13890:SF0">
    <property type="entry name" value="MAGNESIUM TRANSPORTER MRS2 HOMOLOG, MITOCHONDRIAL"/>
    <property type="match status" value="1"/>
</dbReference>
<feature type="compositionally biased region" description="Gly residues" evidence="10">
    <location>
        <begin position="473"/>
        <end position="503"/>
    </location>
</feature>
<name>A0A2V0PAM7_9CHLO</name>
<gene>
    <name evidence="12" type="ORF">Rsub_08163</name>
</gene>
<evidence type="ECO:0000256" key="8">
    <source>
        <dbReference type="ARBA" id="ARBA00023065"/>
    </source>
</evidence>
<keyword evidence="5" id="KW-0460">Magnesium</keyword>
<keyword evidence="9 11" id="KW-0472">Membrane</keyword>
<dbReference type="GO" id="GO:0016020">
    <property type="term" value="C:membrane"/>
    <property type="evidence" value="ECO:0007669"/>
    <property type="project" value="UniProtKB-SubCell"/>
</dbReference>
<feature type="compositionally biased region" description="Low complexity" evidence="10">
    <location>
        <begin position="539"/>
        <end position="549"/>
    </location>
</feature>
<keyword evidence="4 11" id="KW-0812">Transmembrane</keyword>
<dbReference type="PANTHER" id="PTHR13890">
    <property type="entry name" value="RNA SPLICING PROTEIN MRS2, MITOCHONDRIAL"/>
    <property type="match status" value="1"/>
</dbReference>
<comment type="similarity">
    <text evidence="2">Belongs to the CorA metal ion transporter (MIT) (TC 1.A.35.5) family.</text>
</comment>
<sequence>MISGLRRAPGRPGEASSRFCGPPRRDARSTLCWRFGLRRPAQPCAFNQRRWPGQPQPGRIPQPDGGRRPGQEQPAWGGAAAAAAAAPRAHASGGAGEGEPLLSPSYFPSDDGAPDGAAAARGGPPSAKQLLAQQLHSVEALEPSLGSLEDYAGFDTLDDGRLDGAGGAAGVLHGKQAGAATFEVLRVDVSGQVRRVHVRRRDLLREHALQPRDLRRVDPSVDVAKTSPSIAVKENVLLVNLGGVRCIITAEKALFFEPSGVQTRRLLDLVIPRLQASAGARLAARQRSASERGGGERGAGSDRGEWGGGERGGGERGGGGGGGEAEAYLREANRDAASKTPFELEVLEGVLMVSTGRLERRMTAMSQRVHALMTKLPNDINPINLEELRRIKQDLVQLENKADQLRELLEQILDDEDELREINLSSRPRREERRKQRERDRANRQLSRAKEEMEERRRETGDGERGGGERDGGGGNGRGSGGGGGGAGPQLQGGGGGGGGGGVYFAPSSRATPFASPPGGGRGRWARPMSRDALESAEQMQRQYLQQLARRQRMAELYSKFGEQRGGSSGGGGGGGGGGAQDGWGGGSGGLQREESRGSSGSLRSRDRDEPDPDPDDEYQDAQDALDELVDQEEEEAELEEVEDLLEYYLQRAGGTQSEAERQLEGARDLEESIGVSLSARRYEVNRLELMLSMGSFAAALGAMIAGIFGMNMKSNLELSFSAFWGITFAIVLGCGYIFVAIMKYTQRRKIL</sequence>
<evidence type="ECO:0000313" key="13">
    <source>
        <dbReference type="Proteomes" id="UP000247498"/>
    </source>
</evidence>
<evidence type="ECO:0000256" key="4">
    <source>
        <dbReference type="ARBA" id="ARBA00022692"/>
    </source>
</evidence>
<dbReference type="InterPro" id="IPR002523">
    <property type="entry name" value="MgTranspt_CorA/ZnTranspt_ZntB"/>
</dbReference>
<evidence type="ECO:0000256" key="5">
    <source>
        <dbReference type="ARBA" id="ARBA00022842"/>
    </source>
</evidence>
<evidence type="ECO:0000256" key="11">
    <source>
        <dbReference type="SAM" id="Phobius"/>
    </source>
</evidence>
<keyword evidence="7 11" id="KW-1133">Transmembrane helix</keyword>
<feature type="region of interest" description="Disordered" evidence="10">
    <location>
        <begin position="1"/>
        <end position="25"/>
    </location>
</feature>
<feature type="compositionally biased region" description="Low complexity" evidence="10">
    <location>
        <begin position="108"/>
        <end position="127"/>
    </location>
</feature>
<proteinExistence type="inferred from homology"/>
<dbReference type="AlphaFoldDB" id="A0A2V0PAM7"/>
<feature type="compositionally biased region" description="Gly residues" evidence="10">
    <location>
        <begin position="306"/>
        <end position="324"/>
    </location>
</feature>
<accession>A0A2V0PAM7</accession>
<dbReference type="Gene3D" id="1.20.58.340">
    <property type="entry name" value="Magnesium transport protein CorA, transmembrane region"/>
    <property type="match status" value="2"/>
</dbReference>
<reference evidence="12 13" key="1">
    <citation type="journal article" date="2018" name="Sci. Rep.">
        <title>Raphidocelis subcapitata (=Pseudokirchneriella subcapitata) provides an insight into genome evolution and environmental adaptations in the Sphaeropleales.</title>
        <authorList>
            <person name="Suzuki S."/>
            <person name="Yamaguchi H."/>
            <person name="Nakajima N."/>
            <person name="Kawachi M."/>
        </authorList>
    </citation>
    <scope>NUCLEOTIDE SEQUENCE [LARGE SCALE GENOMIC DNA]</scope>
    <source>
        <strain evidence="12 13">NIES-35</strain>
    </source>
</reference>
<dbReference type="Gene3D" id="2.40.128.330">
    <property type="match status" value="1"/>
</dbReference>
<dbReference type="OrthoDB" id="10251508at2759"/>
<keyword evidence="6" id="KW-0809">Transit peptide</keyword>
<organism evidence="12 13">
    <name type="scientific">Raphidocelis subcapitata</name>
    <dbReference type="NCBI Taxonomy" id="307507"/>
    <lineage>
        <taxon>Eukaryota</taxon>
        <taxon>Viridiplantae</taxon>
        <taxon>Chlorophyta</taxon>
        <taxon>core chlorophytes</taxon>
        <taxon>Chlorophyceae</taxon>
        <taxon>CS clade</taxon>
        <taxon>Sphaeropleales</taxon>
        <taxon>Selenastraceae</taxon>
        <taxon>Raphidocelis</taxon>
    </lineage>
</organism>
<feature type="compositionally biased region" description="Low complexity" evidence="10">
    <location>
        <begin position="71"/>
        <end position="92"/>
    </location>
</feature>
<comment type="caution">
    <text evidence="12">The sequence shown here is derived from an EMBL/GenBank/DDBJ whole genome shotgun (WGS) entry which is preliminary data.</text>
</comment>
<evidence type="ECO:0000256" key="6">
    <source>
        <dbReference type="ARBA" id="ARBA00022946"/>
    </source>
</evidence>
<feature type="compositionally biased region" description="Basic and acidic residues" evidence="10">
    <location>
        <begin position="428"/>
        <end position="472"/>
    </location>
</feature>
<feature type="region of interest" description="Disordered" evidence="10">
    <location>
        <begin position="43"/>
        <end position="130"/>
    </location>
</feature>
<dbReference type="InterPro" id="IPR039204">
    <property type="entry name" value="MRS2-like"/>
</dbReference>
<evidence type="ECO:0000313" key="12">
    <source>
        <dbReference type="EMBL" id="GBF94920.1"/>
    </source>
</evidence>
<dbReference type="Proteomes" id="UP000247498">
    <property type="component" value="Unassembled WGS sequence"/>
</dbReference>
<feature type="region of interest" description="Disordered" evidence="10">
    <location>
        <begin position="427"/>
        <end position="620"/>
    </location>
</feature>
<keyword evidence="3" id="KW-0813">Transport</keyword>
<evidence type="ECO:0000256" key="10">
    <source>
        <dbReference type="SAM" id="MobiDB-lite"/>
    </source>
</evidence>
<feature type="transmembrane region" description="Helical" evidence="11">
    <location>
        <begin position="690"/>
        <end position="711"/>
    </location>
</feature>
<evidence type="ECO:0000256" key="3">
    <source>
        <dbReference type="ARBA" id="ARBA00022448"/>
    </source>
</evidence>
<feature type="compositionally biased region" description="Gly residues" evidence="10">
    <location>
        <begin position="564"/>
        <end position="590"/>
    </location>
</feature>
<keyword evidence="13" id="KW-1185">Reference proteome</keyword>
<keyword evidence="8" id="KW-0406">Ion transport</keyword>
<dbReference type="GO" id="GO:0015095">
    <property type="term" value="F:magnesium ion transmembrane transporter activity"/>
    <property type="evidence" value="ECO:0007669"/>
    <property type="project" value="TreeGrafter"/>
</dbReference>
<evidence type="ECO:0000256" key="9">
    <source>
        <dbReference type="ARBA" id="ARBA00023136"/>
    </source>
</evidence>
<evidence type="ECO:0000256" key="2">
    <source>
        <dbReference type="ARBA" id="ARBA00007535"/>
    </source>
</evidence>
<feature type="transmembrane region" description="Helical" evidence="11">
    <location>
        <begin position="723"/>
        <end position="743"/>
    </location>
</feature>
<evidence type="ECO:0000256" key="1">
    <source>
        <dbReference type="ARBA" id="ARBA00004141"/>
    </source>
</evidence>